<dbReference type="eggNOG" id="ENOG502ZAQF">
    <property type="taxonomic scope" value="Bacteria"/>
</dbReference>
<name>B0PE61_9FIRM</name>
<keyword evidence="2" id="KW-1185">Reference proteome</keyword>
<dbReference type="InterPro" id="IPR010106">
    <property type="entry name" value="RpnA"/>
</dbReference>
<evidence type="ECO:0000313" key="2">
    <source>
        <dbReference type="Proteomes" id="UP000003803"/>
    </source>
</evidence>
<sequence>MDFEQKFGHDNMQRIKEFCLMDDTFMSKCFEDNIECTELVLHIILDRNDLAVESVHAQHQICSLQGRSIVLDIYAVDSAGKRYNIEVQRSYDGAVTKRARYNSSLLDANITNAGDRYENLAETYVIFITESDVLGGNEPIYHIDRIIRETGKYFGDESHIIYVNGKNRDETPLGLLMHDFTCKNPEDMKYSKLAERTKFLKESEKGVASMCRIMEDLRRETAEKTKIEMARKIILSGEMSEDKVKKCLGYQTTI</sequence>
<dbReference type="HOGENOM" id="CLU_071023_1_1_9"/>
<gene>
    <name evidence="1" type="ORF">ANACOL_02846</name>
</gene>
<dbReference type="EMBL" id="ABGD02000024">
    <property type="protein sequence ID" value="EDS10250.1"/>
    <property type="molecule type" value="Genomic_DNA"/>
</dbReference>
<evidence type="ECO:0000313" key="1">
    <source>
        <dbReference type="EMBL" id="EDS10250.1"/>
    </source>
</evidence>
<dbReference type="RefSeq" id="WP_006875750.1">
    <property type="nucleotide sequence ID" value="NZ_DS544185.1"/>
</dbReference>
<proteinExistence type="predicted"/>
<dbReference type="AlphaFoldDB" id="B0PE61"/>
<accession>B0PE61</accession>
<comment type="caution">
    <text evidence="1">The sequence shown here is derived from an EMBL/GenBank/DDBJ whole genome shotgun (WGS) entry which is preliminary data.</text>
</comment>
<evidence type="ECO:0008006" key="3">
    <source>
        <dbReference type="Google" id="ProtNLM"/>
    </source>
</evidence>
<dbReference type="Pfam" id="PF12784">
    <property type="entry name" value="PDDEXK_2"/>
    <property type="match status" value="1"/>
</dbReference>
<dbReference type="NCBIfam" id="TIGR01784">
    <property type="entry name" value="T_den_put_tspse"/>
    <property type="match status" value="1"/>
</dbReference>
<dbReference type="Proteomes" id="UP000003803">
    <property type="component" value="Unassembled WGS sequence"/>
</dbReference>
<protein>
    <recommendedName>
        <fullName evidence="3">PD-(D/E)XK nuclease family transposase</fullName>
    </recommendedName>
</protein>
<reference evidence="1" key="1">
    <citation type="submission" date="2007-11" db="EMBL/GenBank/DDBJ databases">
        <authorList>
            <person name="Fulton L."/>
            <person name="Clifton S."/>
            <person name="Fulton B."/>
            <person name="Xu J."/>
            <person name="Minx P."/>
            <person name="Pepin K.H."/>
            <person name="Johnson M."/>
            <person name="Thiruvilangam P."/>
            <person name="Bhonagiri V."/>
            <person name="Nash W.E."/>
            <person name="Mardis E.R."/>
            <person name="Wilson R.K."/>
        </authorList>
    </citation>
    <scope>NUCLEOTIDE SEQUENCE [LARGE SCALE GENOMIC DNA]</scope>
    <source>
        <strain evidence="1">DSM 17241</strain>
    </source>
</reference>
<organism evidence="1 2">
    <name type="scientific">Anaerotruncus colihominis DSM 17241</name>
    <dbReference type="NCBI Taxonomy" id="445972"/>
    <lineage>
        <taxon>Bacteria</taxon>
        <taxon>Bacillati</taxon>
        <taxon>Bacillota</taxon>
        <taxon>Clostridia</taxon>
        <taxon>Eubacteriales</taxon>
        <taxon>Oscillospiraceae</taxon>
        <taxon>Anaerotruncus</taxon>
    </lineage>
</organism>
<reference evidence="1" key="2">
    <citation type="submission" date="2013-09" db="EMBL/GenBank/DDBJ databases">
        <title>Draft genome sequence of Anaerotruncus colihominis(DSM 17241).</title>
        <authorList>
            <person name="Sudarsanam P."/>
            <person name="Ley R."/>
            <person name="Guruge J."/>
            <person name="Turnbaugh P.J."/>
            <person name="Mahowald M."/>
            <person name="Liep D."/>
            <person name="Gordon J."/>
        </authorList>
    </citation>
    <scope>NUCLEOTIDE SEQUENCE</scope>
    <source>
        <strain evidence="1">DSM 17241</strain>
    </source>
</reference>